<feature type="compositionally biased region" description="Low complexity" evidence="1">
    <location>
        <begin position="46"/>
        <end position="58"/>
    </location>
</feature>
<keyword evidence="3" id="KW-1185">Reference proteome</keyword>
<dbReference type="Proteomes" id="UP000193144">
    <property type="component" value="Unassembled WGS sequence"/>
</dbReference>
<evidence type="ECO:0000313" key="2">
    <source>
        <dbReference type="EMBL" id="ORY08448.1"/>
    </source>
</evidence>
<dbReference type="InterPro" id="IPR021833">
    <property type="entry name" value="DUF3425"/>
</dbReference>
<feature type="region of interest" description="Disordered" evidence="1">
    <location>
        <begin position="1"/>
        <end position="99"/>
    </location>
</feature>
<dbReference type="Pfam" id="PF11905">
    <property type="entry name" value="DUF3425"/>
    <property type="match status" value="1"/>
</dbReference>
<dbReference type="CDD" id="cd14688">
    <property type="entry name" value="bZIP_YAP"/>
    <property type="match status" value="1"/>
</dbReference>
<feature type="compositionally biased region" description="Low complexity" evidence="1">
    <location>
        <begin position="72"/>
        <end position="85"/>
    </location>
</feature>
<protein>
    <recommendedName>
        <fullName evidence="4">BZIP domain-containing protein</fullName>
    </recommendedName>
</protein>
<dbReference type="STRING" id="1231657.A0A1Y1ZDX4"/>
<evidence type="ECO:0000313" key="3">
    <source>
        <dbReference type="Proteomes" id="UP000193144"/>
    </source>
</evidence>
<evidence type="ECO:0000256" key="1">
    <source>
        <dbReference type="SAM" id="MobiDB-lite"/>
    </source>
</evidence>
<feature type="region of interest" description="Disordered" evidence="1">
    <location>
        <begin position="141"/>
        <end position="187"/>
    </location>
</feature>
<dbReference type="OrthoDB" id="5973539at2759"/>
<name>A0A1Y1ZDX4_9PLEO</name>
<dbReference type="EMBL" id="MCFA01000101">
    <property type="protein sequence ID" value="ORY08448.1"/>
    <property type="molecule type" value="Genomic_DNA"/>
</dbReference>
<dbReference type="AlphaFoldDB" id="A0A1Y1ZDX4"/>
<accession>A0A1Y1ZDX4</accession>
<feature type="compositionally biased region" description="Low complexity" evidence="1">
    <location>
        <begin position="141"/>
        <end position="168"/>
    </location>
</feature>
<dbReference type="PANTHER" id="PTHR38116:SF9">
    <property type="entry name" value="BZIP DOMAIN-CONTAINING PROTEIN"/>
    <property type="match status" value="1"/>
</dbReference>
<evidence type="ECO:0008006" key="4">
    <source>
        <dbReference type="Google" id="ProtNLM"/>
    </source>
</evidence>
<sequence length="390" mass="42744">MPSEKRKKTSTTAASVPELGDPDRKRVLNVLAQRRYRQKRREKVAALEAQAKAAKSTALPRQADEGGVRLKSSSAPSQSSSGSDKSSTELDAGIVEEVFRNPDDTEFRMLDFDQQPMDFPLFADFGIASIDFSTIPSPLLSPSTLSQPSHAQEQSSTSTSASSSQSPSKSPPQPPPSSLATHPTFPPFPITPDSSSLPLPLLPALRAFGTIATLLNVTAHIWNPFYTHLSPIHPHPSLPPNLHPTPAQLTIPHHPVLDILPWPSVREKLICILALPDPLRPPIARSNPSSFLSLSSIISPFSPTPSITEGGQSHGQAVMQMVQDLDDFESGVRVHGNVVGWAEGSELVEEAWEIGECFFRNWWFCLDGRVVEMANRRRRERGERTLRLEG</sequence>
<proteinExistence type="predicted"/>
<dbReference type="PANTHER" id="PTHR38116">
    <property type="entry name" value="CHROMOSOME 7, WHOLE GENOME SHOTGUN SEQUENCE"/>
    <property type="match status" value="1"/>
</dbReference>
<organism evidence="2 3">
    <name type="scientific">Clohesyomyces aquaticus</name>
    <dbReference type="NCBI Taxonomy" id="1231657"/>
    <lineage>
        <taxon>Eukaryota</taxon>
        <taxon>Fungi</taxon>
        <taxon>Dikarya</taxon>
        <taxon>Ascomycota</taxon>
        <taxon>Pezizomycotina</taxon>
        <taxon>Dothideomycetes</taxon>
        <taxon>Pleosporomycetidae</taxon>
        <taxon>Pleosporales</taxon>
        <taxon>Lindgomycetaceae</taxon>
        <taxon>Clohesyomyces</taxon>
    </lineage>
</organism>
<gene>
    <name evidence="2" type="ORF">BCR34DRAFT_603534</name>
</gene>
<comment type="caution">
    <text evidence="2">The sequence shown here is derived from an EMBL/GenBank/DDBJ whole genome shotgun (WGS) entry which is preliminary data.</text>
</comment>
<reference evidence="2 3" key="1">
    <citation type="submission" date="2016-07" db="EMBL/GenBank/DDBJ databases">
        <title>Pervasive Adenine N6-methylation of Active Genes in Fungi.</title>
        <authorList>
            <consortium name="DOE Joint Genome Institute"/>
            <person name="Mondo S.J."/>
            <person name="Dannebaum R.O."/>
            <person name="Kuo R.C."/>
            <person name="Labutti K."/>
            <person name="Haridas S."/>
            <person name="Kuo A."/>
            <person name="Salamov A."/>
            <person name="Ahrendt S.R."/>
            <person name="Lipzen A."/>
            <person name="Sullivan W."/>
            <person name="Andreopoulos W.B."/>
            <person name="Clum A."/>
            <person name="Lindquist E."/>
            <person name="Daum C."/>
            <person name="Ramamoorthy G.K."/>
            <person name="Gryganskyi A."/>
            <person name="Culley D."/>
            <person name="Magnuson J.K."/>
            <person name="James T.Y."/>
            <person name="O'Malley M.A."/>
            <person name="Stajich J.E."/>
            <person name="Spatafora J.W."/>
            <person name="Visel A."/>
            <person name="Grigoriev I.V."/>
        </authorList>
    </citation>
    <scope>NUCLEOTIDE SEQUENCE [LARGE SCALE GENOMIC DNA]</scope>
    <source>
        <strain evidence="2 3">CBS 115471</strain>
    </source>
</reference>